<dbReference type="SMART" id="SM01139">
    <property type="entry name" value="Drf_FH3"/>
    <property type="match status" value="1"/>
</dbReference>
<dbReference type="GO" id="GO:0008360">
    <property type="term" value="P:regulation of cell shape"/>
    <property type="evidence" value="ECO:0007669"/>
    <property type="project" value="TreeGrafter"/>
</dbReference>
<organism evidence="6 7">
    <name type="scientific">Globodera rostochiensis</name>
    <name type="common">Golden nematode worm</name>
    <name type="synonym">Heterodera rostochiensis</name>
    <dbReference type="NCBI Taxonomy" id="31243"/>
    <lineage>
        <taxon>Eukaryota</taxon>
        <taxon>Metazoa</taxon>
        <taxon>Ecdysozoa</taxon>
        <taxon>Nematoda</taxon>
        <taxon>Chromadorea</taxon>
        <taxon>Rhabditida</taxon>
        <taxon>Tylenchina</taxon>
        <taxon>Tylenchomorpha</taxon>
        <taxon>Tylenchoidea</taxon>
        <taxon>Heteroderidae</taxon>
        <taxon>Heteroderinae</taxon>
        <taxon>Globodera</taxon>
    </lineage>
</organism>
<keyword evidence="6" id="KW-1185">Reference proteome</keyword>
<sequence length="1152" mass="130158">MANGTLRSLSSSTFDERTQIFDKTANTMPSDEQEILSAFEEVLAKMDLPPDKMRTLRNCDIRKKWELVRGQLQFTHDQSITEPHVYLNQLRALMDKKSAKKKKKILAGDSPTKILKHLEISLRTNSIEWVRSFVSPENNGLQVVVDYLTHLQKSLVHPEIRQELSAYTSSIVATTSRGQQSAEYLANADCIQPKTPHQQHYLNASSASSVSSMPCKNNNNNNVYASGIIPSYTAETHSMKKAVASSALLANNKNNLKASKIKTQAEIEADQQHIILTIFRTLLNNRFGIAAMFSNGEAIYCIVRSILHSQLRSIALALDMLSGILCLDDDGAKHELVLNCFSRLQRQYNEPFRFQILIYCFKNPEAVNIDYNHPEAVKIEFLSSVVKFINLLVHTTVDMNQRVALQYEFSPIDNYLDVLKTAYETCELLTHCNAYCGNCFNVQVLYEKSMKCDVLEEAYERLKDDCSRQKEEFQVLQANCFVQVNMINQQKTKLAEDRTELERQNDEKITTLSRDWREKERKFERQRNEYEKRIEMLEKAEKEIKQGLKVAQHAAAQAKKTEQQVNIPPAIVVNEKVREQRESRQSERESASSSFVVSAPSPSSQPTPSQRPVPNPPPPPPPPPPSIQLKKPVQNGPKTMPPPPPPLGLFVSTSAESLPKKKIAKIESKMPMINWTALNPNQVKGTVFNNMNDEKLADVLDLSKLEAMFCLEQKPLSDRPESSANHQNVDNTVLSGAKARGQASPNSTTNSGKHSLLSTKRLQNIAIIRRKIGKTAMEIMTAVHRFDFTALTSDQVDVLLPIVPTSEETAKLQEYAKHNNDNFESLTAEDQFLAKLMDIERLERKLTLMKFMSDFVDNVRLLIPVLQKVTAASKRIQNADKFPKVIELILAVGNAMNGARRAPVYGFKIASLDSLNIMKSPKDRNCTLMHILAEIITDKFPELQDFTRELKLAESAATVNFETIVADVKEIDTKFEQILTEQSRKGKDESPESLNAFIESSSSQLISLKENFKLAQQSFLECSLYYGEGSSAVPDVFFSRIASFCKHFESALGELEAQKASEKRQEQEEQRKKSVLLRRNLKAENGQEKVIDELSQKLGQRNLNSFKDGDFEILMAELKETGFVAPSTITVKEMINKTNNMMIFLTTCPSQP</sequence>
<comment type="similarity">
    <text evidence="1">Belongs to the formin homology family.</text>
</comment>
<evidence type="ECO:0000313" key="7">
    <source>
        <dbReference type="WBParaSite" id="Gr19_v10_g7394.t1"/>
    </source>
</evidence>
<feature type="domain" description="GBD/FH3" evidence="4">
    <location>
        <begin position="27"/>
        <end position="552"/>
    </location>
</feature>
<dbReference type="Proteomes" id="UP000887572">
    <property type="component" value="Unplaced"/>
</dbReference>
<evidence type="ECO:0000256" key="3">
    <source>
        <dbReference type="SAM" id="MobiDB-lite"/>
    </source>
</evidence>
<dbReference type="SMART" id="SM01140">
    <property type="entry name" value="Drf_GBD"/>
    <property type="match status" value="1"/>
</dbReference>
<evidence type="ECO:0000256" key="1">
    <source>
        <dbReference type="ARBA" id="ARBA00023449"/>
    </source>
</evidence>
<reference evidence="7" key="1">
    <citation type="submission" date="2022-11" db="UniProtKB">
        <authorList>
            <consortium name="WormBaseParasite"/>
        </authorList>
    </citation>
    <scope>IDENTIFICATION</scope>
</reference>
<dbReference type="Pfam" id="PF06367">
    <property type="entry name" value="Drf_FH3"/>
    <property type="match status" value="1"/>
</dbReference>
<dbReference type="InterPro" id="IPR010473">
    <property type="entry name" value="GTPase-bd"/>
</dbReference>
<dbReference type="PROSITE" id="PS51444">
    <property type="entry name" value="FH2"/>
    <property type="match status" value="1"/>
</dbReference>
<dbReference type="WBParaSite" id="Gr19_v10_g7394.t1">
    <property type="protein sequence ID" value="Gr19_v10_g7394.t1"/>
    <property type="gene ID" value="Gr19_v10_g7394"/>
</dbReference>
<dbReference type="AlphaFoldDB" id="A0A914I7N9"/>
<dbReference type="GO" id="GO:0051015">
    <property type="term" value="F:actin filament binding"/>
    <property type="evidence" value="ECO:0007669"/>
    <property type="project" value="TreeGrafter"/>
</dbReference>
<feature type="compositionally biased region" description="Low complexity" evidence="3">
    <location>
        <begin position="591"/>
        <end position="602"/>
    </location>
</feature>
<evidence type="ECO:0000259" key="4">
    <source>
        <dbReference type="PROSITE" id="PS51232"/>
    </source>
</evidence>
<feature type="coiled-coil region" evidence="2">
    <location>
        <begin position="1045"/>
        <end position="1084"/>
    </location>
</feature>
<dbReference type="InterPro" id="IPR011989">
    <property type="entry name" value="ARM-like"/>
</dbReference>
<evidence type="ECO:0000259" key="5">
    <source>
        <dbReference type="PROSITE" id="PS51444"/>
    </source>
</evidence>
<evidence type="ECO:0000313" key="6">
    <source>
        <dbReference type="Proteomes" id="UP000887572"/>
    </source>
</evidence>
<feature type="compositionally biased region" description="Basic and acidic residues" evidence="3">
    <location>
        <begin position="577"/>
        <end position="590"/>
    </location>
</feature>
<dbReference type="SUPFAM" id="SSF48371">
    <property type="entry name" value="ARM repeat"/>
    <property type="match status" value="1"/>
</dbReference>
<dbReference type="PROSITE" id="PS51232">
    <property type="entry name" value="GBD_FH3"/>
    <property type="match status" value="1"/>
</dbReference>
<dbReference type="PANTHER" id="PTHR45857">
    <property type="entry name" value="FORMIN-LIKE PROTEIN"/>
    <property type="match status" value="1"/>
</dbReference>
<accession>A0A914I7N9</accession>
<name>A0A914I7N9_GLORO</name>
<feature type="coiled-coil region" evidence="2">
    <location>
        <begin position="452"/>
        <end position="557"/>
    </location>
</feature>
<dbReference type="GO" id="GO:0016477">
    <property type="term" value="P:cell migration"/>
    <property type="evidence" value="ECO:0007669"/>
    <property type="project" value="TreeGrafter"/>
</dbReference>
<dbReference type="Gene3D" id="1.25.10.10">
    <property type="entry name" value="Leucine-rich Repeat Variant"/>
    <property type="match status" value="2"/>
</dbReference>
<dbReference type="Gene3D" id="1.20.58.2220">
    <property type="entry name" value="Formin, FH2 domain"/>
    <property type="match status" value="1"/>
</dbReference>
<dbReference type="Pfam" id="PF02181">
    <property type="entry name" value="FH2"/>
    <property type="match status" value="1"/>
</dbReference>
<dbReference type="InterPro" id="IPR016024">
    <property type="entry name" value="ARM-type_fold"/>
</dbReference>
<dbReference type="GO" id="GO:0030866">
    <property type="term" value="P:cortical actin cytoskeleton organization"/>
    <property type="evidence" value="ECO:0007669"/>
    <property type="project" value="TreeGrafter"/>
</dbReference>
<dbReference type="InterPro" id="IPR015425">
    <property type="entry name" value="FH2_Formin"/>
</dbReference>
<evidence type="ECO:0000256" key="2">
    <source>
        <dbReference type="SAM" id="Coils"/>
    </source>
</evidence>
<dbReference type="SUPFAM" id="SSF101447">
    <property type="entry name" value="Formin homology 2 domain (FH2 domain)"/>
    <property type="match status" value="1"/>
</dbReference>
<dbReference type="SMART" id="SM00498">
    <property type="entry name" value="FH2"/>
    <property type="match status" value="1"/>
</dbReference>
<feature type="region of interest" description="Disordered" evidence="3">
    <location>
        <begin position="577"/>
        <end position="652"/>
    </location>
</feature>
<keyword evidence="2" id="KW-0175">Coiled coil</keyword>
<dbReference type="InterPro" id="IPR010472">
    <property type="entry name" value="FH3_dom"/>
</dbReference>
<proteinExistence type="inferred from homology"/>
<dbReference type="InterPro" id="IPR043592">
    <property type="entry name" value="FMNL_animal"/>
</dbReference>
<dbReference type="GO" id="GO:0005829">
    <property type="term" value="C:cytosol"/>
    <property type="evidence" value="ECO:0007669"/>
    <property type="project" value="TreeGrafter"/>
</dbReference>
<dbReference type="InterPro" id="IPR042201">
    <property type="entry name" value="FH2_Formin_sf"/>
</dbReference>
<dbReference type="Pfam" id="PF06371">
    <property type="entry name" value="Drf_GBD"/>
    <property type="match status" value="1"/>
</dbReference>
<dbReference type="InterPro" id="IPR014768">
    <property type="entry name" value="GBD/FH3_dom"/>
</dbReference>
<feature type="domain" description="FH2" evidence="5">
    <location>
        <begin position="660"/>
        <end position="1074"/>
    </location>
</feature>
<dbReference type="PANTHER" id="PTHR45857:SF4">
    <property type="entry name" value="FORMIN-LIKE PROTEIN"/>
    <property type="match status" value="1"/>
</dbReference>
<protein>
    <submittedName>
        <fullName evidence="7">Uncharacterized protein</fullName>
    </submittedName>
</protein>
<dbReference type="GO" id="GO:0031267">
    <property type="term" value="F:small GTPase binding"/>
    <property type="evidence" value="ECO:0007669"/>
    <property type="project" value="InterPro"/>
</dbReference>
<feature type="compositionally biased region" description="Pro residues" evidence="3">
    <location>
        <begin position="603"/>
        <end position="626"/>
    </location>
</feature>